<proteinExistence type="predicted"/>
<dbReference type="Gene3D" id="1.10.287.130">
    <property type="match status" value="1"/>
</dbReference>
<evidence type="ECO:0000313" key="8">
    <source>
        <dbReference type="Proteomes" id="UP000095787"/>
    </source>
</evidence>
<gene>
    <name evidence="7" type="ORF">EAI93_00030</name>
    <name evidence="6" type="ORF">ERS852456_02028</name>
</gene>
<evidence type="ECO:0000313" key="7">
    <source>
        <dbReference type="EMBL" id="RYS82138.1"/>
    </source>
</evidence>
<dbReference type="SUPFAM" id="SSF47384">
    <property type="entry name" value="Homodimeric domain of signal transducing histidine kinase"/>
    <property type="match status" value="1"/>
</dbReference>
<reference evidence="6 8" key="1">
    <citation type="submission" date="2015-09" db="EMBL/GenBank/DDBJ databases">
        <authorList>
            <consortium name="Pathogen Informatics"/>
        </authorList>
    </citation>
    <scope>NUCLEOTIDE SEQUENCE [LARGE SCALE GENOMIC DNA]</scope>
    <source>
        <strain evidence="6 8">2789STDY5834841</strain>
    </source>
</reference>
<dbReference type="EMBL" id="CYZO01000027">
    <property type="protein sequence ID" value="CUO25354.1"/>
    <property type="molecule type" value="Genomic_DNA"/>
</dbReference>
<keyword evidence="7" id="KW-0808">Transferase</keyword>
<keyword evidence="7" id="KW-0418">Kinase</keyword>
<protein>
    <recommendedName>
        <fullName evidence="2">histidine kinase</fullName>
        <ecNumber evidence="2">2.7.13.3</ecNumber>
    </recommendedName>
</protein>
<feature type="transmembrane region" description="Helical" evidence="4">
    <location>
        <begin position="6"/>
        <end position="25"/>
    </location>
</feature>
<evidence type="ECO:0000313" key="9">
    <source>
        <dbReference type="Proteomes" id="UP000292665"/>
    </source>
</evidence>
<dbReference type="AlphaFoldDB" id="A0A174DIT3"/>
<dbReference type="Proteomes" id="UP000292665">
    <property type="component" value="Unassembled WGS sequence"/>
</dbReference>
<dbReference type="GeneID" id="97328935"/>
<evidence type="ECO:0000256" key="1">
    <source>
        <dbReference type="ARBA" id="ARBA00000085"/>
    </source>
</evidence>
<dbReference type="Proteomes" id="UP000095787">
    <property type="component" value="Unassembled WGS sequence"/>
</dbReference>
<dbReference type="InterPro" id="IPR036097">
    <property type="entry name" value="HisK_dim/P_sf"/>
</dbReference>
<evidence type="ECO:0000259" key="5">
    <source>
        <dbReference type="SMART" id="SM00388"/>
    </source>
</evidence>
<feature type="domain" description="Signal transduction histidine kinase dimerisation/phosphoacceptor" evidence="5">
    <location>
        <begin position="84"/>
        <end position="148"/>
    </location>
</feature>
<evidence type="ECO:0000256" key="3">
    <source>
        <dbReference type="ARBA" id="ARBA00022553"/>
    </source>
</evidence>
<organism evidence="6 8">
    <name type="scientific">[Ruminococcus] torques</name>
    <dbReference type="NCBI Taxonomy" id="33039"/>
    <lineage>
        <taxon>Bacteria</taxon>
        <taxon>Bacillati</taxon>
        <taxon>Bacillota</taxon>
        <taxon>Clostridia</taxon>
        <taxon>Lachnospirales</taxon>
        <taxon>Lachnospiraceae</taxon>
        <taxon>Mediterraneibacter</taxon>
    </lineage>
</organism>
<dbReference type="Pfam" id="PF00512">
    <property type="entry name" value="HisKA"/>
    <property type="match status" value="1"/>
</dbReference>
<comment type="catalytic activity">
    <reaction evidence="1">
        <text>ATP + protein L-histidine = ADP + protein N-phospho-L-histidine.</text>
        <dbReference type="EC" id="2.7.13.3"/>
    </reaction>
</comment>
<dbReference type="GO" id="GO:0000155">
    <property type="term" value="F:phosphorelay sensor kinase activity"/>
    <property type="evidence" value="ECO:0007669"/>
    <property type="project" value="InterPro"/>
</dbReference>
<keyword evidence="4" id="KW-1133">Transmembrane helix</keyword>
<dbReference type="EC" id="2.7.13.3" evidence="2"/>
<dbReference type="EMBL" id="RCYR01000001">
    <property type="protein sequence ID" value="RYS82138.1"/>
    <property type="molecule type" value="Genomic_DNA"/>
</dbReference>
<dbReference type="PANTHER" id="PTHR43547:SF2">
    <property type="entry name" value="HYBRID SIGNAL TRANSDUCTION HISTIDINE KINASE C"/>
    <property type="match status" value="1"/>
</dbReference>
<evidence type="ECO:0000256" key="4">
    <source>
        <dbReference type="SAM" id="Phobius"/>
    </source>
</evidence>
<keyword evidence="4" id="KW-0812">Transmembrane</keyword>
<name>A0A174DIT3_9FIRM</name>
<sequence>MLWLWLFISGLILIIILLLIKIHLLRKSAQEIESSFSEKLITDSNTLIDISSNDKYMRHLANEINIQLRKLQAERRKFQKGDLELKNAVTNISHDLRTPLTAIYGYLDLLEQEEKSETVNRYIAVIRNRTKMLKQLMQFKYSGKSIPSSGVGILLSYKS</sequence>
<dbReference type="CDD" id="cd00082">
    <property type="entry name" value="HisKA"/>
    <property type="match status" value="1"/>
</dbReference>
<dbReference type="PANTHER" id="PTHR43547">
    <property type="entry name" value="TWO-COMPONENT HISTIDINE KINASE"/>
    <property type="match status" value="1"/>
</dbReference>
<evidence type="ECO:0000256" key="2">
    <source>
        <dbReference type="ARBA" id="ARBA00012438"/>
    </source>
</evidence>
<keyword evidence="4" id="KW-0472">Membrane</keyword>
<dbReference type="RefSeq" id="WP_004845799.1">
    <property type="nucleotide sequence ID" value="NZ_AP028249.1"/>
</dbReference>
<evidence type="ECO:0000313" key="6">
    <source>
        <dbReference type="EMBL" id="CUO25354.1"/>
    </source>
</evidence>
<dbReference type="InterPro" id="IPR003661">
    <property type="entry name" value="HisK_dim/P_dom"/>
</dbReference>
<reference evidence="7 9" key="2">
    <citation type="journal article" date="2019" name="Science, e1252229">
        <title>Invertible promoters mediate bacterial phase variation, antibiotic resistance, and host adaptation in the gut.</title>
        <authorList>
            <person name="Jiang X."/>
            <person name="Hall A.B."/>
            <person name="Arthur T.D."/>
            <person name="Plichta D.R."/>
            <person name="Covington C.T."/>
            <person name="Poyet M."/>
            <person name="Crothers J."/>
            <person name="Moses P.L."/>
            <person name="Tolonen A.C."/>
            <person name="Vlamakis H."/>
            <person name="Alm E.J."/>
            <person name="Xavier R.J."/>
        </authorList>
    </citation>
    <scope>NUCLEOTIDE SEQUENCE [LARGE SCALE GENOMIC DNA]</scope>
    <source>
        <strain evidence="7">Aa_0143</strain>
        <strain evidence="9">aa_0143</strain>
    </source>
</reference>
<keyword evidence="3" id="KW-0597">Phosphoprotein</keyword>
<dbReference type="SMART" id="SM00388">
    <property type="entry name" value="HisKA"/>
    <property type="match status" value="1"/>
</dbReference>
<accession>A0A174DIT3</accession>